<proteinExistence type="predicted"/>
<name>A0A7X6DIR4_9BURK</name>
<feature type="region of interest" description="Disordered" evidence="1">
    <location>
        <begin position="59"/>
        <end position="130"/>
    </location>
</feature>
<evidence type="ECO:0000256" key="1">
    <source>
        <dbReference type="SAM" id="MobiDB-lite"/>
    </source>
</evidence>
<feature type="compositionally biased region" description="Basic and acidic residues" evidence="1">
    <location>
        <begin position="109"/>
        <end position="122"/>
    </location>
</feature>
<comment type="caution">
    <text evidence="2">The sequence shown here is derived from an EMBL/GenBank/DDBJ whole genome shotgun (WGS) entry which is preliminary data.</text>
</comment>
<accession>A0A7X6DIR4</accession>
<evidence type="ECO:0000313" key="2">
    <source>
        <dbReference type="EMBL" id="NKE67925.1"/>
    </source>
</evidence>
<reference evidence="2 3" key="1">
    <citation type="journal article" date="2020" name="Nature">
        <title>Bacterial chemolithoautotrophy via manganese oxidation.</title>
        <authorList>
            <person name="Yu H."/>
            <person name="Leadbetter J.R."/>
        </authorList>
    </citation>
    <scope>NUCLEOTIDE SEQUENCE [LARGE SCALE GENOMIC DNA]</scope>
    <source>
        <strain evidence="2 3">RBP-1</strain>
    </source>
</reference>
<evidence type="ECO:0000313" key="3">
    <source>
        <dbReference type="Proteomes" id="UP000521868"/>
    </source>
</evidence>
<dbReference type="EMBL" id="VTOX01000008">
    <property type="protein sequence ID" value="NKE67925.1"/>
    <property type="molecule type" value="Genomic_DNA"/>
</dbReference>
<keyword evidence="3" id="KW-1185">Reference proteome</keyword>
<dbReference type="Proteomes" id="UP000521868">
    <property type="component" value="Unassembled WGS sequence"/>
</dbReference>
<dbReference type="AlphaFoldDB" id="A0A7X6DIR4"/>
<dbReference type="RefSeq" id="WP_168109058.1">
    <property type="nucleotide sequence ID" value="NZ_VTOX01000008.1"/>
</dbReference>
<organism evidence="2 3">
    <name type="scientific">Ramlibacter lithotrophicus</name>
    <dbReference type="NCBI Taxonomy" id="2606681"/>
    <lineage>
        <taxon>Bacteria</taxon>
        <taxon>Pseudomonadati</taxon>
        <taxon>Pseudomonadota</taxon>
        <taxon>Betaproteobacteria</taxon>
        <taxon>Burkholderiales</taxon>
        <taxon>Comamonadaceae</taxon>
        <taxon>Ramlibacter</taxon>
    </lineage>
</organism>
<protein>
    <submittedName>
        <fullName evidence="2">Uncharacterized protein</fullName>
    </submittedName>
</protein>
<sequence>MRNRQMPTRTASFTKRISANGQALHRAMARRIATEGADAAPSAAEAALIEERRLLKKERDKRKARALLPGPSALDRLVRTHHPEAKAKPKASKEAHEAKKPKPRRTRAEKHAEKTAALEAARRPSKKPAK</sequence>
<feature type="compositionally biased region" description="Basic and acidic residues" evidence="1">
    <location>
        <begin position="76"/>
        <end position="100"/>
    </location>
</feature>
<gene>
    <name evidence="2" type="ORF">RAMLITH_19055</name>
</gene>